<sequence length="1386" mass="149242">MAANLVMKQINVETATREQLVDFIRHMHPQLQREQERARELESKISGLQAFIHEKNAEIRELRQQSDRLTEKSASDEETIRTLIKQLEGAGSESSPSPSSVPLSATNVVQRGRAVEHGKRKSHSPADAAGIEYTPEMLRPLDMAGNGDVGRRASRTSPTLKINTESALTQLKSQSAVPAITSKTEEVIILEKKIQELREVNAFYSAIVSQHDQEEKVRMSQSLAGRSEDPGDEVADLRQEVERLQLHLSSMYDQGEKLQRIIKAVECEKAALMEENETLKRESILLEAEMEEMAREYERARKSLVAAAAAAMRPSASLERTLEFTEEVPQVRAASAPQHTLTRKSPSRAPTATVDPYSQQPDRLFTYLSPGPAPRVSPLALDGRQSMIGGLASSAPTASTIATAHSHSRFTFRSLRPMRVRNPDAHERELLDRIRLYEEQFAQMEAFEADRQRSFDEMERNRAELFVSMNSQIEKQRKEIHRLRKLHEEASLKSSVTARPSRDHSFASLPNREEEEERGSMRRHGLRSPVERCLTAVPASSQSLRCGDSVDGLDAADDTIASWGHERESAVCGDRHQWRGTSEASPASFGFLDELVWLEEGERLHISVEAVEKELGLFVGMHAATVRFFAGALEAREAQLFSETTDLMKVVDALQTRVVDLEEQLGSAREAERVALADVKGSEAIAMVCAGDADSPGTSALNIGASLWEGKALHTAFMALKAYGIVLEYHTEFIKDWGLSSSGAEEAVVSEGDCMDAEIARDLEEVQMVLGAARCPGQSPPPLPQAGAPPLYHEPSGPRCVGELLTACRADPDACEDGAEVVGGSSKSQSFSQLAPPRPFSRHTQAQATLLSPHFDITTREEKLARGVGGILGQMDANSYVTPDIFSQQQVATQHPRNAFRSAADEAQEAKRGGDSGSVVGPSRNHADQTAAAATEAPSDDAVSLPPSTARGAADLPQFQDRLEEEHDHSSTLASGDVDSSTAGSRRTPPKFEDERAASSNDDHSTSAKKKPTAEPISSIGVKTAAEPRQAGSSVAEGANHDKEGDAQGKDQGSDGAEYANSVTHDNDTLSSNSQLEITEEEEADFLAQLEKEMLKGGLESAVEQDGDVHGTVASPGELDITSGGGEEHDAGCGESHSARSKVSAKDASATASVTESHCGTGEGQKGYRGDTSQGKEELVLADLEDELDDAASPVKVPVVKGGKSCVAPSLSPDSDHAAEKRSSTSSTSAASPSPEVDDIHVESDVVRDQPAPQIPVPGARSPPPHLPPTSLETLSGGSAAVASPQSIVHNGDRQLFLASPASLPPPPFSDSSVSPSFEHLGSAIRSATSPNSMVASCLQQTPLHPYLSWSSSAEQHLQSSGNFKGSYSHHSSSADDFEVGFDPFA</sequence>
<feature type="compositionally biased region" description="Basic and acidic residues" evidence="2">
    <location>
        <begin position="1166"/>
        <end position="1179"/>
    </location>
</feature>
<dbReference type="PANTHER" id="PTHR47357:SF1">
    <property type="entry name" value="SPINDLE POLE BODY COMPONENT 110"/>
    <property type="match status" value="1"/>
</dbReference>
<feature type="compositionally biased region" description="Polar residues" evidence="2">
    <location>
        <begin position="347"/>
        <end position="358"/>
    </location>
</feature>
<feature type="compositionally biased region" description="Low complexity" evidence="2">
    <location>
        <begin position="928"/>
        <end position="942"/>
    </location>
</feature>
<evidence type="ECO:0000313" key="3">
    <source>
        <dbReference type="EMBL" id="KAG5478526.1"/>
    </source>
</evidence>
<feature type="compositionally biased region" description="Basic and acidic residues" evidence="2">
    <location>
        <begin position="1214"/>
        <end position="1223"/>
    </location>
</feature>
<dbReference type="GO" id="GO:0005856">
    <property type="term" value="C:cytoskeleton"/>
    <property type="evidence" value="ECO:0007669"/>
    <property type="project" value="TreeGrafter"/>
</dbReference>
<feature type="compositionally biased region" description="Low complexity" evidence="2">
    <location>
        <begin position="1191"/>
        <end position="1205"/>
    </location>
</feature>
<feature type="compositionally biased region" description="Pro residues" evidence="2">
    <location>
        <begin position="1253"/>
        <end position="1268"/>
    </location>
</feature>
<reference evidence="4" key="2">
    <citation type="journal article" date="2021" name="Sci. Data">
        <title>Chromosome-scale genome sequencing, assembly and annotation of six genomes from subfamily Leishmaniinae.</title>
        <authorList>
            <person name="Almutairi H."/>
            <person name="Urbaniak M.D."/>
            <person name="Bates M.D."/>
            <person name="Jariyapan N."/>
            <person name="Kwakye-Nuako G."/>
            <person name="Thomaz Soccol V."/>
            <person name="Al-Salem W.S."/>
            <person name="Dillon R.J."/>
            <person name="Bates P.A."/>
            <person name="Gatherer D."/>
        </authorList>
    </citation>
    <scope>NUCLEOTIDE SEQUENCE [LARGE SCALE GENOMIC DNA]</scope>
</reference>
<feature type="compositionally biased region" description="Polar residues" evidence="2">
    <location>
        <begin position="971"/>
        <end position="985"/>
    </location>
</feature>
<dbReference type="PANTHER" id="PTHR47357">
    <property type="entry name" value="COP1-INTERACTIVE PROTEIN 1"/>
    <property type="match status" value="1"/>
</dbReference>
<reference evidence="4" key="1">
    <citation type="journal article" date="2021" name="Microbiol. Resour. Announc.">
        <title>LGAAP: Leishmaniinae Genome Assembly and Annotation Pipeline.</title>
        <authorList>
            <person name="Almutairi H."/>
            <person name="Urbaniak M.D."/>
            <person name="Bates M.D."/>
            <person name="Jariyapan N."/>
            <person name="Kwakye-Nuako G."/>
            <person name="Thomaz-Soccol V."/>
            <person name="Al-Salem W.S."/>
            <person name="Dillon R.J."/>
            <person name="Bates P.A."/>
            <person name="Gatherer D."/>
        </authorList>
    </citation>
    <scope>NUCLEOTIDE SEQUENCE [LARGE SCALE GENOMIC DNA]</scope>
</reference>
<dbReference type="GeneID" id="92360674"/>
<feature type="coiled-coil region" evidence="1">
    <location>
        <begin position="234"/>
        <end position="310"/>
    </location>
</feature>
<feature type="compositionally biased region" description="Basic and acidic residues" evidence="2">
    <location>
        <begin position="1238"/>
        <end position="1248"/>
    </location>
</feature>
<keyword evidence="4" id="KW-1185">Reference proteome</keyword>
<dbReference type="RefSeq" id="XP_067063187.1">
    <property type="nucleotide sequence ID" value="XM_067206740.1"/>
</dbReference>
<evidence type="ECO:0000256" key="1">
    <source>
        <dbReference type="SAM" id="Coils"/>
    </source>
</evidence>
<feature type="region of interest" description="Disordered" evidence="2">
    <location>
        <begin position="819"/>
        <end position="844"/>
    </location>
</feature>
<gene>
    <name evidence="3" type="ORF">LSCM4_04759</name>
</gene>
<feature type="compositionally biased region" description="Basic and acidic residues" evidence="2">
    <location>
        <begin position="1039"/>
        <end position="1053"/>
    </location>
</feature>
<dbReference type="Proteomes" id="UP000674143">
    <property type="component" value="Unassembled WGS sequence"/>
</dbReference>
<evidence type="ECO:0000256" key="2">
    <source>
        <dbReference type="SAM" id="MobiDB-lite"/>
    </source>
</evidence>
<feature type="compositionally biased region" description="Polar residues" evidence="2">
    <location>
        <begin position="1061"/>
        <end position="1077"/>
    </location>
</feature>
<feature type="coiled-coil region" evidence="1">
    <location>
        <begin position="31"/>
        <end position="79"/>
    </location>
</feature>
<organism evidence="3 4">
    <name type="scientific">Leishmania orientalis</name>
    <dbReference type="NCBI Taxonomy" id="2249476"/>
    <lineage>
        <taxon>Eukaryota</taxon>
        <taxon>Discoba</taxon>
        <taxon>Euglenozoa</taxon>
        <taxon>Kinetoplastea</taxon>
        <taxon>Metakinetoplastina</taxon>
        <taxon>Trypanosomatida</taxon>
        <taxon>Trypanosomatidae</taxon>
        <taxon>Leishmaniinae</taxon>
        <taxon>Leishmania</taxon>
    </lineage>
</organism>
<protein>
    <submittedName>
        <fullName evidence="3">Uncharacterized protein</fullName>
    </submittedName>
</protein>
<feature type="region of interest" description="Disordered" evidence="2">
    <location>
        <begin position="114"/>
        <end position="157"/>
    </location>
</feature>
<evidence type="ECO:0000313" key="4">
    <source>
        <dbReference type="Proteomes" id="UP000674143"/>
    </source>
</evidence>
<feature type="region of interest" description="Disordered" evidence="2">
    <location>
        <begin position="330"/>
        <end position="358"/>
    </location>
</feature>
<keyword evidence="1" id="KW-0175">Coiled coil</keyword>
<dbReference type="GO" id="GO:0005200">
    <property type="term" value="F:structural constituent of cytoskeleton"/>
    <property type="evidence" value="ECO:0007669"/>
    <property type="project" value="TreeGrafter"/>
</dbReference>
<feature type="compositionally biased region" description="Low complexity" evidence="2">
    <location>
        <begin position="1224"/>
        <end position="1235"/>
    </location>
</feature>
<feature type="compositionally biased region" description="Basic and acidic residues" evidence="2">
    <location>
        <begin position="990"/>
        <end position="1006"/>
    </location>
</feature>
<dbReference type="KEGG" id="loi:92360674"/>
<name>A0A836HIH7_9TRYP</name>
<feature type="region of interest" description="Disordered" evidence="2">
    <location>
        <begin position="491"/>
        <end position="527"/>
    </location>
</feature>
<proteinExistence type="predicted"/>
<dbReference type="EMBL" id="JAFHLR010000023">
    <property type="protein sequence ID" value="KAG5478526.1"/>
    <property type="molecule type" value="Genomic_DNA"/>
</dbReference>
<accession>A0A836HIH7</accession>
<comment type="caution">
    <text evidence="3">The sequence shown here is derived from an EMBL/GenBank/DDBJ whole genome shotgun (WGS) entry which is preliminary data.</text>
</comment>
<feature type="compositionally biased region" description="Basic and acidic residues" evidence="2">
    <location>
        <begin position="961"/>
        <end position="970"/>
    </location>
</feature>
<feature type="region of interest" description="Disordered" evidence="2">
    <location>
        <begin position="891"/>
        <end position="1318"/>
    </location>
</feature>